<keyword evidence="3" id="KW-0336">GPI-anchor</keyword>
<keyword evidence="2" id="KW-1003">Cell membrane</keyword>
<evidence type="ECO:0000256" key="8">
    <source>
        <dbReference type="ARBA" id="ARBA00023288"/>
    </source>
</evidence>
<feature type="chain" id="PRO_5035874575" description="Phytocyanin domain-containing protein" evidence="11">
    <location>
        <begin position="29"/>
        <end position="1108"/>
    </location>
</feature>
<dbReference type="Pfam" id="PF02298">
    <property type="entry name" value="Cu_bind_like"/>
    <property type="match status" value="1"/>
</dbReference>
<evidence type="ECO:0000256" key="9">
    <source>
        <dbReference type="ARBA" id="ARBA00035011"/>
    </source>
</evidence>
<dbReference type="InterPro" id="IPR056714">
    <property type="entry name" value="DUF7812"/>
</dbReference>
<dbReference type="InterPro" id="IPR041846">
    <property type="entry name" value="ENL_dom"/>
</dbReference>
<dbReference type="GO" id="GO:0009055">
    <property type="term" value="F:electron transfer activity"/>
    <property type="evidence" value="ECO:0007669"/>
    <property type="project" value="InterPro"/>
</dbReference>
<dbReference type="PANTHER" id="PTHR36786">
    <property type="entry name" value="2-ISOPROPYLMALATE SYNTHASE"/>
    <property type="match status" value="1"/>
</dbReference>
<evidence type="ECO:0000256" key="10">
    <source>
        <dbReference type="SAM" id="MobiDB-lite"/>
    </source>
</evidence>
<dbReference type="Proteomes" id="UP000682877">
    <property type="component" value="Chromosome 7"/>
</dbReference>
<comment type="subcellular location">
    <subcellularLocation>
        <location evidence="1">Cell membrane</location>
        <topology evidence="1">Lipid-anchor</topology>
        <topology evidence="1">GPI-anchor</topology>
    </subcellularLocation>
</comment>
<keyword evidence="5" id="KW-0472">Membrane</keyword>
<dbReference type="FunFam" id="2.60.40.420:FF:000010">
    <property type="entry name" value="Early nodulin-like protein 1"/>
    <property type="match status" value="1"/>
</dbReference>
<keyword evidence="4 11" id="KW-0732">Signal</keyword>
<name>A0A8S2ARS9_ARAAE</name>
<comment type="similarity">
    <text evidence="9">Belongs to the early nodulin-like (ENODL) family.</text>
</comment>
<feature type="domain" description="Phytocyanin" evidence="12">
    <location>
        <begin position="29"/>
        <end position="130"/>
    </location>
</feature>
<evidence type="ECO:0000256" key="3">
    <source>
        <dbReference type="ARBA" id="ARBA00022622"/>
    </source>
</evidence>
<dbReference type="CDD" id="cd11019">
    <property type="entry name" value="OsENODL1_like"/>
    <property type="match status" value="1"/>
</dbReference>
<feature type="compositionally biased region" description="Low complexity" evidence="10">
    <location>
        <begin position="963"/>
        <end position="975"/>
    </location>
</feature>
<evidence type="ECO:0000313" key="13">
    <source>
        <dbReference type="EMBL" id="CAE6173550.1"/>
    </source>
</evidence>
<dbReference type="InterPro" id="IPR008972">
    <property type="entry name" value="Cupredoxin"/>
</dbReference>
<evidence type="ECO:0000256" key="1">
    <source>
        <dbReference type="ARBA" id="ARBA00004609"/>
    </source>
</evidence>
<evidence type="ECO:0000313" key="14">
    <source>
        <dbReference type="Proteomes" id="UP000682877"/>
    </source>
</evidence>
<dbReference type="Pfam" id="PF25104">
    <property type="entry name" value="DUF7812"/>
    <property type="match status" value="1"/>
</dbReference>
<evidence type="ECO:0000256" key="7">
    <source>
        <dbReference type="ARBA" id="ARBA00023180"/>
    </source>
</evidence>
<evidence type="ECO:0000256" key="5">
    <source>
        <dbReference type="ARBA" id="ARBA00023136"/>
    </source>
</evidence>
<feature type="region of interest" description="Disordered" evidence="10">
    <location>
        <begin position="959"/>
        <end position="989"/>
    </location>
</feature>
<dbReference type="InterPro" id="IPR003245">
    <property type="entry name" value="Phytocyanin_dom"/>
</dbReference>
<evidence type="ECO:0000256" key="4">
    <source>
        <dbReference type="ARBA" id="ARBA00022729"/>
    </source>
</evidence>
<evidence type="ECO:0000256" key="2">
    <source>
        <dbReference type="ARBA" id="ARBA00022475"/>
    </source>
</evidence>
<dbReference type="PANTHER" id="PTHR36786:SF1">
    <property type="entry name" value="2-ISOPROPYLMALATE SYNTHASE"/>
    <property type="match status" value="1"/>
</dbReference>
<dbReference type="AlphaFoldDB" id="A0A8S2ARS9"/>
<keyword evidence="14" id="KW-1185">Reference proteome</keyword>
<feature type="region of interest" description="Disordered" evidence="10">
    <location>
        <begin position="1083"/>
        <end position="1108"/>
    </location>
</feature>
<feature type="compositionally biased region" description="Low complexity" evidence="10">
    <location>
        <begin position="217"/>
        <end position="227"/>
    </location>
</feature>
<feature type="compositionally biased region" description="Low complexity" evidence="10">
    <location>
        <begin position="145"/>
        <end position="176"/>
    </location>
</feature>
<evidence type="ECO:0000256" key="6">
    <source>
        <dbReference type="ARBA" id="ARBA00023157"/>
    </source>
</evidence>
<evidence type="ECO:0000259" key="12">
    <source>
        <dbReference type="PROSITE" id="PS51485"/>
    </source>
</evidence>
<sequence length="1108" mass="120886">MTFLKMKSLSFFFTILLSLSTFFTISDARKFNVGGSGAWVPNPPENYESWSGRNRFLVHDTLYFSYAKGADSVVEVNKADYDSCNSKNPIKRVDDGDSEISLDRYGPFYFISGNEDNCKKGQKLAVVVISARVPSTAQPPHAAAPGSSTPGSMTPPGGAHSPKSSSPVSPTTSPPGSMAPKSGSHGSPMTSPPGSMAPKSDTPVSPATSPPAPPKSTSPVSPSSAPMTSPPAPMAPKSSSTVPPSSAPMTSPPGPMAPKSSSPVSNSPAVSPSSAPGGSVSDSPSANSPSGSGMGPSGDGPSASGDITTPAGAPGEKKSSANGMAVMSITTAFFLNKLRVVWNAQKRRVLCTFPPHKKSLKSRNLADSSSFSSFLTAMTAKRNSKKRPASKVSDSVNLFRSLASAITSSQVSQKPILKRLLCLLGPLSLTQPINWENCDVASHYWNIKFNGKQVELISFEDVCYLSDVLFTELDRSFENLFATLFKQKAEACPTFASTEDSIELATLFLKCCMKIMTLLVPKQELVLEKAKTLLSILSRLVCARNGDCSFVFTQDGSFDPRHMFLCTGIEVFMDEILVNKSIRDLLFVVDSAFSSCRLFSKHDRAGVVEMVSAHFIISTSDEKTNQMCIERLYWKQGNAFRTPQISMSAAVSLLLNPVMFSAPRMIHAYVVLLVSDAIGICSHTCIKGLDLQLIDHYIDAFEKSVVLYKRHMSKSENGSSGKFGVLSSNSRVAFEHHVLPSTLAKVYDVTLKLKDSWDSYQSDNAKRENNELVAYSVAYAKESLCIFDSSCSENMLSQTLSILGCVILRASSDDVMDSVLEKYNTSSMEDLYLLASTLKFMTCSMLQAIRVLRNWNWHRAEAVGDVRACKEYKAMMDVVQRFEQFSVHLPCQSFLRDRLESHPHRNVKSKWMLMHFAGLLSVSFALKLDFLVKDSIFGMVISLYLFILEGGDLEALGDSVGHSENPSSSIPSSGSKHLAASGKADETAVDRKQSGAVALKFHKIRTLYMGKVSEAKDPENDPDSGVGVEEESCNGERFLWCLAGKGNLRQTDVDELADFIACEPGKDYSDWLKGRERFRKQRSDKIANQRWNKKKKAWIESRGRVSKR</sequence>
<dbReference type="Gene3D" id="2.60.40.420">
    <property type="entry name" value="Cupredoxins - blue copper proteins"/>
    <property type="match status" value="1"/>
</dbReference>
<dbReference type="GO" id="GO:0005886">
    <property type="term" value="C:plasma membrane"/>
    <property type="evidence" value="ECO:0007669"/>
    <property type="project" value="UniProtKB-SubCell"/>
</dbReference>
<keyword evidence="6" id="KW-1015">Disulfide bond</keyword>
<feature type="region of interest" description="Disordered" evidence="10">
    <location>
        <begin position="135"/>
        <end position="320"/>
    </location>
</feature>
<dbReference type="SUPFAM" id="SSF49503">
    <property type="entry name" value="Cupredoxins"/>
    <property type="match status" value="1"/>
</dbReference>
<feature type="compositionally biased region" description="Low complexity" evidence="10">
    <location>
        <begin position="260"/>
        <end position="291"/>
    </location>
</feature>
<dbReference type="GO" id="GO:0098552">
    <property type="term" value="C:side of membrane"/>
    <property type="evidence" value="ECO:0007669"/>
    <property type="project" value="UniProtKB-KW"/>
</dbReference>
<feature type="compositionally biased region" description="Polar residues" evidence="10">
    <location>
        <begin position="184"/>
        <end position="193"/>
    </location>
</feature>
<proteinExistence type="inferred from homology"/>
<gene>
    <name evidence="13" type="ORF">AARE701A_LOCUS18313</name>
</gene>
<accession>A0A8S2ARS9</accession>
<dbReference type="EMBL" id="LR999457">
    <property type="protein sequence ID" value="CAE6173550.1"/>
    <property type="molecule type" value="Genomic_DNA"/>
</dbReference>
<evidence type="ECO:0000256" key="11">
    <source>
        <dbReference type="SAM" id="SignalP"/>
    </source>
</evidence>
<feature type="signal peptide" evidence="11">
    <location>
        <begin position="1"/>
        <end position="28"/>
    </location>
</feature>
<feature type="compositionally biased region" description="Basic and acidic residues" evidence="10">
    <location>
        <begin position="1097"/>
        <end position="1108"/>
    </location>
</feature>
<reference evidence="13" key="1">
    <citation type="submission" date="2021-01" db="EMBL/GenBank/DDBJ databases">
        <authorList>
            <person name="Bezrukov I."/>
        </authorList>
    </citation>
    <scope>NUCLEOTIDE SEQUENCE</scope>
</reference>
<protein>
    <recommendedName>
        <fullName evidence="12">Phytocyanin domain-containing protein</fullName>
    </recommendedName>
</protein>
<organism evidence="13 14">
    <name type="scientific">Arabidopsis arenosa</name>
    <name type="common">Sand rock-cress</name>
    <name type="synonym">Cardaminopsis arenosa</name>
    <dbReference type="NCBI Taxonomy" id="38785"/>
    <lineage>
        <taxon>Eukaryota</taxon>
        <taxon>Viridiplantae</taxon>
        <taxon>Streptophyta</taxon>
        <taxon>Embryophyta</taxon>
        <taxon>Tracheophyta</taxon>
        <taxon>Spermatophyta</taxon>
        <taxon>Magnoliopsida</taxon>
        <taxon>eudicotyledons</taxon>
        <taxon>Gunneridae</taxon>
        <taxon>Pentapetalae</taxon>
        <taxon>rosids</taxon>
        <taxon>malvids</taxon>
        <taxon>Brassicales</taxon>
        <taxon>Brassicaceae</taxon>
        <taxon>Camelineae</taxon>
        <taxon>Arabidopsis</taxon>
    </lineage>
</organism>
<dbReference type="PROSITE" id="PS51485">
    <property type="entry name" value="PHYTOCYANIN"/>
    <property type="match status" value="1"/>
</dbReference>
<keyword evidence="8" id="KW-0449">Lipoprotein</keyword>
<keyword evidence="7" id="KW-0325">Glycoprotein</keyword>